<accession>A0A3D9I676</accession>
<keyword evidence="2" id="KW-1185">Reference proteome</keyword>
<dbReference type="Proteomes" id="UP000256869">
    <property type="component" value="Unassembled WGS sequence"/>
</dbReference>
<dbReference type="RefSeq" id="WP_115994071.1">
    <property type="nucleotide sequence ID" value="NZ_QRDY01000011.1"/>
</dbReference>
<gene>
    <name evidence="1" type="ORF">DFP95_11184</name>
</gene>
<dbReference type="EMBL" id="QRDY01000011">
    <property type="protein sequence ID" value="RED57170.1"/>
    <property type="molecule type" value="Genomic_DNA"/>
</dbReference>
<name>A0A3D9I676_9BACL</name>
<evidence type="ECO:0000313" key="2">
    <source>
        <dbReference type="Proteomes" id="UP000256869"/>
    </source>
</evidence>
<protein>
    <submittedName>
        <fullName evidence="1">Uncharacterized protein</fullName>
    </submittedName>
</protein>
<proteinExistence type="predicted"/>
<sequence>MRVSNNGKTTVIDGDEVVVARAASIDMNAPYWEYVGSDGELVRVDVSAHRTNMDVLSRLYQKAYASGRSEDAAGYVRHKARVLALLN</sequence>
<comment type="caution">
    <text evidence="1">The sequence shown here is derived from an EMBL/GenBank/DDBJ whole genome shotgun (WGS) entry which is preliminary data.</text>
</comment>
<evidence type="ECO:0000313" key="1">
    <source>
        <dbReference type="EMBL" id="RED57170.1"/>
    </source>
</evidence>
<organism evidence="1 2">
    <name type="scientific">Cohnella lupini</name>
    <dbReference type="NCBI Taxonomy" id="1294267"/>
    <lineage>
        <taxon>Bacteria</taxon>
        <taxon>Bacillati</taxon>
        <taxon>Bacillota</taxon>
        <taxon>Bacilli</taxon>
        <taxon>Bacillales</taxon>
        <taxon>Paenibacillaceae</taxon>
        <taxon>Cohnella</taxon>
    </lineage>
</organism>
<dbReference type="AlphaFoldDB" id="A0A3D9I676"/>
<reference evidence="1 2" key="1">
    <citation type="submission" date="2018-07" db="EMBL/GenBank/DDBJ databases">
        <title>Genomic Encyclopedia of Type Strains, Phase III (KMG-III): the genomes of soil and plant-associated and newly described type strains.</title>
        <authorList>
            <person name="Whitman W."/>
        </authorList>
    </citation>
    <scope>NUCLEOTIDE SEQUENCE [LARGE SCALE GENOMIC DNA]</scope>
    <source>
        <strain evidence="1 2">CECT 8236</strain>
    </source>
</reference>